<keyword evidence="3" id="KW-1185">Reference proteome</keyword>
<protein>
    <submittedName>
        <fullName evidence="2">Uncharacterized protein</fullName>
    </submittedName>
</protein>
<reference evidence="2" key="1">
    <citation type="submission" date="2023-07" db="EMBL/GenBank/DDBJ databases">
        <title>Chromosome-level Genome Assembly of Striped Snakehead (Channa striata).</title>
        <authorList>
            <person name="Liu H."/>
        </authorList>
    </citation>
    <scope>NUCLEOTIDE SEQUENCE</scope>
    <source>
        <strain evidence="2">Gz</strain>
        <tissue evidence="2">Muscle</tissue>
    </source>
</reference>
<dbReference type="AlphaFoldDB" id="A0AA88N8J5"/>
<proteinExistence type="predicted"/>
<sequence length="127" mass="14035">MPAEGFGPTPPAVCVAVSHGKRCGPGELQPEGDVMVRMCFQRRGLTMHVDMLGNLWRKFSAPLGPFISMDAGRPRNPLQPWRRKTRNVTPRGQWSPLPGYRGSRKRAGPGSQVSRLAHSALPWRLPA</sequence>
<evidence type="ECO:0000313" key="3">
    <source>
        <dbReference type="Proteomes" id="UP001187415"/>
    </source>
</evidence>
<feature type="region of interest" description="Disordered" evidence="1">
    <location>
        <begin position="69"/>
        <end position="115"/>
    </location>
</feature>
<accession>A0AA88N8J5</accession>
<evidence type="ECO:0000313" key="2">
    <source>
        <dbReference type="EMBL" id="KAK2854107.1"/>
    </source>
</evidence>
<name>A0AA88N8J5_CHASR</name>
<organism evidence="2 3">
    <name type="scientific">Channa striata</name>
    <name type="common">Snakehead murrel</name>
    <name type="synonym">Ophicephalus striatus</name>
    <dbReference type="NCBI Taxonomy" id="64152"/>
    <lineage>
        <taxon>Eukaryota</taxon>
        <taxon>Metazoa</taxon>
        <taxon>Chordata</taxon>
        <taxon>Craniata</taxon>
        <taxon>Vertebrata</taxon>
        <taxon>Euteleostomi</taxon>
        <taxon>Actinopterygii</taxon>
        <taxon>Neopterygii</taxon>
        <taxon>Teleostei</taxon>
        <taxon>Neoteleostei</taxon>
        <taxon>Acanthomorphata</taxon>
        <taxon>Anabantaria</taxon>
        <taxon>Anabantiformes</taxon>
        <taxon>Channoidei</taxon>
        <taxon>Channidae</taxon>
        <taxon>Channa</taxon>
    </lineage>
</organism>
<comment type="caution">
    <text evidence="2">The sequence shown here is derived from an EMBL/GenBank/DDBJ whole genome shotgun (WGS) entry which is preliminary data.</text>
</comment>
<gene>
    <name evidence="2" type="ORF">Q5P01_006768</name>
</gene>
<dbReference type="EMBL" id="JAUPFM010000004">
    <property type="protein sequence ID" value="KAK2854107.1"/>
    <property type="molecule type" value="Genomic_DNA"/>
</dbReference>
<dbReference type="Proteomes" id="UP001187415">
    <property type="component" value="Unassembled WGS sequence"/>
</dbReference>
<evidence type="ECO:0000256" key="1">
    <source>
        <dbReference type="SAM" id="MobiDB-lite"/>
    </source>
</evidence>